<dbReference type="EMBL" id="UINC01047611">
    <property type="protein sequence ID" value="SVB57092.1"/>
    <property type="molecule type" value="Genomic_DNA"/>
</dbReference>
<sequence>MGFQWVELEAREDDTHLNKGFAAY</sequence>
<organism evidence="1">
    <name type="scientific">marine metagenome</name>
    <dbReference type="NCBI Taxonomy" id="408172"/>
    <lineage>
        <taxon>unclassified sequences</taxon>
        <taxon>metagenomes</taxon>
        <taxon>ecological metagenomes</taxon>
    </lineage>
</organism>
<name>A0A382F382_9ZZZZ</name>
<proteinExistence type="predicted"/>
<reference evidence="1" key="1">
    <citation type="submission" date="2018-05" db="EMBL/GenBank/DDBJ databases">
        <authorList>
            <person name="Lanie J.A."/>
            <person name="Ng W.-L."/>
            <person name="Kazmierczak K.M."/>
            <person name="Andrzejewski T.M."/>
            <person name="Davidsen T.M."/>
            <person name="Wayne K.J."/>
            <person name="Tettelin H."/>
            <person name="Glass J.I."/>
            <person name="Rusch D."/>
            <person name="Podicherti R."/>
            <person name="Tsui H.-C.T."/>
            <person name="Winkler M.E."/>
        </authorList>
    </citation>
    <scope>NUCLEOTIDE SEQUENCE</scope>
</reference>
<protein>
    <submittedName>
        <fullName evidence="1">Uncharacterized protein</fullName>
    </submittedName>
</protein>
<accession>A0A382F382</accession>
<dbReference type="AlphaFoldDB" id="A0A382F382"/>
<gene>
    <name evidence="1" type="ORF">METZ01_LOCUS209946</name>
</gene>
<evidence type="ECO:0000313" key="1">
    <source>
        <dbReference type="EMBL" id="SVB57092.1"/>
    </source>
</evidence>